<evidence type="ECO:0000313" key="12">
    <source>
        <dbReference type="EMBL" id="KAL2078897.1"/>
    </source>
</evidence>
<keyword evidence="9" id="KW-1015">Disulfide bond</keyword>
<keyword evidence="13" id="KW-1185">Reference proteome</keyword>
<gene>
    <name evidence="12" type="ORF">ACEWY4_024641</name>
</gene>
<protein>
    <recommendedName>
        <fullName evidence="11">Ig-like domain-containing protein</fullName>
    </recommendedName>
</protein>
<keyword evidence="8" id="KW-0472">Membrane</keyword>
<comment type="caution">
    <text evidence="12">The sequence shown here is derived from an EMBL/GenBank/DDBJ whole genome shotgun (WGS) entry which is preliminary data.</text>
</comment>
<organism evidence="12 13">
    <name type="scientific">Coilia grayii</name>
    <name type="common">Gray's grenadier anchovy</name>
    <dbReference type="NCBI Taxonomy" id="363190"/>
    <lineage>
        <taxon>Eukaryota</taxon>
        <taxon>Metazoa</taxon>
        <taxon>Chordata</taxon>
        <taxon>Craniata</taxon>
        <taxon>Vertebrata</taxon>
        <taxon>Euteleostomi</taxon>
        <taxon>Actinopterygii</taxon>
        <taxon>Neopterygii</taxon>
        <taxon>Teleostei</taxon>
        <taxon>Clupei</taxon>
        <taxon>Clupeiformes</taxon>
        <taxon>Clupeoidei</taxon>
        <taxon>Engraulidae</taxon>
        <taxon>Coilinae</taxon>
        <taxon>Coilia</taxon>
    </lineage>
</organism>
<evidence type="ECO:0000313" key="13">
    <source>
        <dbReference type="Proteomes" id="UP001591681"/>
    </source>
</evidence>
<dbReference type="PANTHER" id="PTHR23277:SF11">
    <property type="entry name" value="NECTIN-4"/>
    <property type="match status" value="1"/>
</dbReference>
<evidence type="ECO:0000256" key="1">
    <source>
        <dbReference type="ARBA" id="ARBA00004370"/>
    </source>
</evidence>
<dbReference type="PROSITE" id="PS50835">
    <property type="entry name" value="IG_LIKE"/>
    <property type="match status" value="2"/>
</dbReference>
<comment type="similarity">
    <text evidence="2">Belongs to the nectin family.</text>
</comment>
<dbReference type="Proteomes" id="UP001591681">
    <property type="component" value="Unassembled WGS sequence"/>
</dbReference>
<evidence type="ECO:0000256" key="3">
    <source>
        <dbReference type="ARBA" id="ARBA00022692"/>
    </source>
</evidence>
<evidence type="ECO:0000256" key="2">
    <source>
        <dbReference type="ARBA" id="ARBA00007810"/>
    </source>
</evidence>
<dbReference type="InterPro" id="IPR013783">
    <property type="entry name" value="Ig-like_fold"/>
</dbReference>
<proteinExistence type="inferred from homology"/>
<dbReference type="Pfam" id="PF07686">
    <property type="entry name" value="V-set"/>
    <property type="match status" value="1"/>
</dbReference>
<comment type="subcellular location">
    <subcellularLocation>
        <location evidence="1">Membrane</location>
    </subcellularLocation>
</comment>
<dbReference type="Pfam" id="PF08205">
    <property type="entry name" value="C2-set_2"/>
    <property type="match status" value="1"/>
</dbReference>
<dbReference type="GO" id="GO:0016020">
    <property type="term" value="C:membrane"/>
    <property type="evidence" value="ECO:0007669"/>
    <property type="project" value="UniProtKB-SubCell"/>
</dbReference>
<sequence length="288" mass="32597">MMLSRRNTLQLYIYGTLMLCVVGKAVEPLISTVALRSLSEAETRLPCRHEGDGQVVQVSWSRFRASGNEERIIMYHFTEGLKEFTDFVSKMRFESLDPTKDATLLILNTAESDDATYVCKIATFPSGNTDITIKLTVWSRPISNVEAVELVEGQTFRTAATCRAVGWPQPRLTWDTDVAGQAQNRSVDARTVSSQFSLHPLRSLDGRRLDCLVWHPTFDTPQRIRNRLVVHYPPDVWIEHRGKGEWYVGLEDAELKCVSGGNPKPHNITWARLEGSMPEGWRPILTAH</sequence>
<accession>A0ABD1IVM7</accession>
<keyword evidence="10" id="KW-0325">Glycoprotein</keyword>
<dbReference type="SUPFAM" id="SSF48726">
    <property type="entry name" value="Immunoglobulin"/>
    <property type="match status" value="2"/>
</dbReference>
<evidence type="ECO:0000256" key="10">
    <source>
        <dbReference type="ARBA" id="ARBA00023180"/>
    </source>
</evidence>
<dbReference type="InterPro" id="IPR051427">
    <property type="entry name" value="Nectin/Nectin-like"/>
</dbReference>
<keyword evidence="5" id="KW-0677">Repeat</keyword>
<dbReference type="InterPro" id="IPR013106">
    <property type="entry name" value="Ig_V-set"/>
</dbReference>
<feature type="domain" description="Ig-like" evidence="11">
    <location>
        <begin position="141"/>
        <end position="230"/>
    </location>
</feature>
<dbReference type="InterPro" id="IPR007110">
    <property type="entry name" value="Ig-like_dom"/>
</dbReference>
<dbReference type="PANTHER" id="PTHR23277">
    <property type="entry name" value="NECTIN-RELATED"/>
    <property type="match status" value="1"/>
</dbReference>
<dbReference type="EMBL" id="JBHFQA010000022">
    <property type="protein sequence ID" value="KAL2078897.1"/>
    <property type="molecule type" value="Genomic_DNA"/>
</dbReference>
<dbReference type="Gene3D" id="2.60.40.10">
    <property type="entry name" value="Immunoglobulins"/>
    <property type="match status" value="3"/>
</dbReference>
<dbReference type="AlphaFoldDB" id="A0ABD1IVM7"/>
<evidence type="ECO:0000256" key="5">
    <source>
        <dbReference type="ARBA" id="ARBA00022737"/>
    </source>
</evidence>
<evidence type="ECO:0000256" key="4">
    <source>
        <dbReference type="ARBA" id="ARBA00022729"/>
    </source>
</evidence>
<evidence type="ECO:0000256" key="7">
    <source>
        <dbReference type="ARBA" id="ARBA00022989"/>
    </source>
</evidence>
<keyword evidence="6" id="KW-0130">Cell adhesion</keyword>
<evidence type="ECO:0000256" key="9">
    <source>
        <dbReference type="ARBA" id="ARBA00023157"/>
    </source>
</evidence>
<keyword evidence="3" id="KW-0812">Transmembrane</keyword>
<evidence type="ECO:0000259" key="11">
    <source>
        <dbReference type="PROSITE" id="PS50835"/>
    </source>
</evidence>
<evidence type="ECO:0000256" key="6">
    <source>
        <dbReference type="ARBA" id="ARBA00022889"/>
    </source>
</evidence>
<dbReference type="GO" id="GO:0007155">
    <property type="term" value="P:cell adhesion"/>
    <property type="evidence" value="ECO:0007669"/>
    <property type="project" value="UniProtKB-KW"/>
</dbReference>
<feature type="domain" description="Ig-like" evidence="11">
    <location>
        <begin position="28"/>
        <end position="136"/>
    </location>
</feature>
<dbReference type="InterPro" id="IPR036179">
    <property type="entry name" value="Ig-like_dom_sf"/>
</dbReference>
<evidence type="ECO:0000256" key="8">
    <source>
        <dbReference type="ARBA" id="ARBA00023136"/>
    </source>
</evidence>
<reference evidence="12 13" key="1">
    <citation type="submission" date="2024-09" db="EMBL/GenBank/DDBJ databases">
        <title>A chromosome-level genome assembly of Gray's grenadier anchovy, Coilia grayii.</title>
        <authorList>
            <person name="Fu Z."/>
        </authorList>
    </citation>
    <scope>NUCLEOTIDE SEQUENCE [LARGE SCALE GENOMIC DNA]</scope>
    <source>
        <strain evidence="12">G4</strain>
        <tissue evidence="12">Muscle</tissue>
    </source>
</reference>
<keyword evidence="4" id="KW-0732">Signal</keyword>
<name>A0ABD1IVM7_9TELE</name>
<dbReference type="InterPro" id="IPR013162">
    <property type="entry name" value="CD80_C2-set"/>
</dbReference>
<keyword evidence="7" id="KW-1133">Transmembrane helix</keyword>